<name>F4RJ79_MELLP</name>
<evidence type="ECO:0000313" key="3">
    <source>
        <dbReference type="Proteomes" id="UP000001072"/>
    </source>
</evidence>
<dbReference type="InParanoid" id="F4RJ79"/>
<dbReference type="OrthoDB" id="2511696at2759"/>
<proteinExistence type="predicted"/>
<evidence type="ECO:0000256" key="1">
    <source>
        <dbReference type="SAM" id="MobiDB-lite"/>
    </source>
</evidence>
<evidence type="ECO:0000313" key="2">
    <source>
        <dbReference type="EMBL" id="EGG07549.1"/>
    </source>
</evidence>
<feature type="compositionally biased region" description="Polar residues" evidence="1">
    <location>
        <begin position="81"/>
        <end position="94"/>
    </location>
</feature>
<organism evidence="3">
    <name type="scientific">Melampsora larici-populina (strain 98AG31 / pathotype 3-4-7)</name>
    <name type="common">Poplar leaf rust fungus</name>
    <dbReference type="NCBI Taxonomy" id="747676"/>
    <lineage>
        <taxon>Eukaryota</taxon>
        <taxon>Fungi</taxon>
        <taxon>Dikarya</taxon>
        <taxon>Basidiomycota</taxon>
        <taxon>Pucciniomycotina</taxon>
        <taxon>Pucciniomycetes</taxon>
        <taxon>Pucciniales</taxon>
        <taxon>Melampsoraceae</taxon>
        <taxon>Melampsora</taxon>
    </lineage>
</organism>
<keyword evidence="3" id="KW-1185">Reference proteome</keyword>
<feature type="region of interest" description="Disordered" evidence="1">
    <location>
        <begin position="194"/>
        <end position="270"/>
    </location>
</feature>
<gene>
    <name evidence="2" type="ORF">MELLADRAFT_85625</name>
</gene>
<reference evidence="3" key="1">
    <citation type="journal article" date="2011" name="Proc. Natl. Acad. Sci. U.S.A.">
        <title>Obligate biotrophy features unraveled by the genomic analysis of rust fungi.</title>
        <authorList>
            <person name="Duplessis S."/>
            <person name="Cuomo C.A."/>
            <person name="Lin Y.-C."/>
            <person name="Aerts A."/>
            <person name="Tisserant E."/>
            <person name="Veneault-Fourrey C."/>
            <person name="Joly D.L."/>
            <person name="Hacquard S."/>
            <person name="Amselem J."/>
            <person name="Cantarel B.L."/>
            <person name="Chiu R."/>
            <person name="Coutinho P.M."/>
            <person name="Feau N."/>
            <person name="Field M."/>
            <person name="Frey P."/>
            <person name="Gelhaye E."/>
            <person name="Goldberg J."/>
            <person name="Grabherr M.G."/>
            <person name="Kodira C.D."/>
            <person name="Kohler A."/>
            <person name="Kuees U."/>
            <person name="Lindquist E.A."/>
            <person name="Lucas S.M."/>
            <person name="Mago R."/>
            <person name="Mauceli E."/>
            <person name="Morin E."/>
            <person name="Murat C."/>
            <person name="Pangilinan J.L."/>
            <person name="Park R."/>
            <person name="Pearson M."/>
            <person name="Quesneville H."/>
            <person name="Rouhier N."/>
            <person name="Sakthikumar S."/>
            <person name="Salamov A.A."/>
            <person name="Schmutz J."/>
            <person name="Selles B."/>
            <person name="Shapiro H."/>
            <person name="Tanguay P."/>
            <person name="Tuskan G.A."/>
            <person name="Henrissat B."/>
            <person name="Van de Peer Y."/>
            <person name="Rouze P."/>
            <person name="Ellis J.G."/>
            <person name="Dodds P.N."/>
            <person name="Schein J.E."/>
            <person name="Zhong S."/>
            <person name="Hamelin R.C."/>
            <person name="Grigoriev I.V."/>
            <person name="Szabo L.J."/>
            <person name="Martin F."/>
        </authorList>
    </citation>
    <scope>NUCLEOTIDE SEQUENCE [LARGE SCALE GENOMIC DNA]</scope>
    <source>
        <strain evidence="3">98AG31 / pathotype 3-4-7</strain>
    </source>
</reference>
<dbReference type="HOGENOM" id="CLU_373877_0_0_1"/>
<feature type="compositionally biased region" description="Basic residues" evidence="1">
    <location>
        <begin position="811"/>
        <end position="820"/>
    </location>
</feature>
<dbReference type="GeneID" id="18933909"/>
<feature type="compositionally biased region" description="Polar residues" evidence="1">
    <location>
        <begin position="823"/>
        <end position="834"/>
    </location>
</feature>
<dbReference type="RefSeq" id="XP_007409456.1">
    <property type="nucleotide sequence ID" value="XM_007409394.1"/>
</dbReference>
<dbReference type="AlphaFoldDB" id="F4RJ79"/>
<accession>F4RJ79</accession>
<feature type="region of interest" description="Disordered" evidence="1">
    <location>
        <begin position="1"/>
        <end position="40"/>
    </location>
</feature>
<dbReference type="VEuPathDB" id="FungiDB:MELLADRAFT_85625"/>
<feature type="compositionally biased region" description="Basic residues" evidence="1">
    <location>
        <begin position="214"/>
        <end position="226"/>
    </location>
</feature>
<dbReference type="Proteomes" id="UP000001072">
    <property type="component" value="Unassembled WGS sequence"/>
</dbReference>
<dbReference type="KEGG" id="mlr:MELLADRAFT_85625"/>
<feature type="region of interest" description="Disordered" evidence="1">
    <location>
        <begin position="798"/>
        <end position="834"/>
    </location>
</feature>
<dbReference type="STRING" id="747676.F4RJ79"/>
<dbReference type="EMBL" id="GL883104">
    <property type="protein sequence ID" value="EGG07549.1"/>
    <property type="molecule type" value="Genomic_DNA"/>
</dbReference>
<feature type="region of interest" description="Disordered" evidence="1">
    <location>
        <begin position="81"/>
        <end position="109"/>
    </location>
</feature>
<protein>
    <submittedName>
        <fullName evidence="2">Uncharacterized protein</fullName>
    </submittedName>
</protein>
<sequence length="834" mass="94683">MGSIREPISRATPDPDDDYHPASSQNNQGHLSDHIEVTRTKKRKQLVTYSSDLELTNNTQVWSIPESPTLSLVAKYLFTTPQPHQSNSKPANQTDPEEEDPSDTHRTATRKVEIKKANARYILWKDMYDSTKARVEALRAATDPDDDAIMEELANLSKDLDKYNKSVKEKKLHLDKLISQGCQGEVEVVVYDPANNRKHRDSTSRSTPHSPGVLRKRQRMNPKHRNQTGVINTPRRRSQREVKSTQDVTASDLELEEPTENPPDAPSQSLFTCGDIDLTKLKVQIKHITPSFFPDQKLAKSTHSASLNDILEIIKDVTPDEARYIRSFIELLPSNQFNWGQALGPSVANIIFCWTHAMPPPRDIGDDNSIGADIKRLIRICTHQDMINFLKTAPRIMQMSTTDQFFKAESINWELLEQSIQVTWKDRNGLFKALHAMACRTDNKLQWTSESGIQSRLKRSYSIIHQILLDSIRNLSHNTPHIDIKIKTTGEHAVPLDMVDIAKGIGGVYQQIMVRGDGEDGDEIRKVNKNGMEWLQRRYLLVLIGLMLVYEGHVYNQKFEDYKKAKRRTQAEVRNMKKILKDASCLNQLSSNWVQLHPDRAIKPSQKAIDGSNNAAAKVSNDDMRIKAVRDASELRSEALRALSLFLLYGTAGLFHVWPALRELLLHDSSYLINFTSILATRFHKGAIKDKQVYYDRAWSCLDNHMMTLLSQFVSNDGAFRKNLDWPGMTVMFSQDFDTYVLSPLFILDLTNELYTPGHSRTPGGLEAPHVLFEGKNSLPLLSFKTNDLHDILTISTGDNDDDDWSEKREKARIKGKAKAKSNVASSRASTSKH</sequence>